<evidence type="ECO:0000256" key="1">
    <source>
        <dbReference type="SAM" id="MobiDB-lite"/>
    </source>
</evidence>
<name>A0A0F8VHI4_9ZZZZ</name>
<dbReference type="EMBL" id="LAZR01070223">
    <property type="protein sequence ID" value="KKK43827.1"/>
    <property type="molecule type" value="Genomic_DNA"/>
</dbReference>
<feature type="non-terminal residue" evidence="2">
    <location>
        <position position="1"/>
    </location>
</feature>
<gene>
    <name evidence="2" type="ORF">LCGC14_3167910</name>
</gene>
<feature type="region of interest" description="Disordered" evidence="1">
    <location>
        <begin position="16"/>
        <end position="37"/>
    </location>
</feature>
<protein>
    <submittedName>
        <fullName evidence="2">Uncharacterized protein</fullName>
    </submittedName>
</protein>
<accession>A0A0F8VHI4</accession>
<sequence length="92" mass="10326">SEHVAIAEAIRAPLETKPDGARIAQEKSSGMSERRYQKALPPDCFPRAAFKLADLLDELCASREEETVSVAPLSPESTEQFEIDWKSRHQKE</sequence>
<reference evidence="2" key="1">
    <citation type="journal article" date="2015" name="Nature">
        <title>Complex archaea that bridge the gap between prokaryotes and eukaryotes.</title>
        <authorList>
            <person name="Spang A."/>
            <person name="Saw J.H."/>
            <person name="Jorgensen S.L."/>
            <person name="Zaremba-Niedzwiedzka K."/>
            <person name="Martijn J."/>
            <person name="Lind A.E."/>
            <person name="van Eijk R."/>
            <person name="Schleper C."/>
            <person name="Guy L."/>
            <person name="Ettema T.J."/>
        </authorList>
    </citation>
    <scope>NUCLEOTIDE SEQUENCE</scope>
</reference>
<feature type="region of interest" description="Disordered" evidence="1">
    <location>
        <begin position="66"/>
        <end position="92"/>
    </location>
</feature>
<dbReference type="AlphaFoldDB" id="A0A0F8VHI4"/>
<proteinExistence type="predicted"/>
<feature type="compositionally biased region" description="Basic and acidic residues" evidence="1">
    <location>
        <begin position="83"/>
        <end position="92"/>
    </location>
</feature>
<comment type="caution">
    <text evidence="2">The sequence shown here is derived from an EMBL/GenBank/DDBJ whole genome shotgun (WGS) entry which is preliminary data.</text>
</comment>
<organism evidence="2">
    <name type="scientific">marine sediment metagenome</name>
    <dbReference type="NCBI Taxonomy" id="412755"/>
    <lineage>
        <taxon>unclassified sequences</taxon>
        <taxon>metagenomes</taxon>
        <taxon>ecological metagenomes</taxon>
    </lineage>
</organism>
<evidence type="ECO:0000313" key="2">
    <source>
        <dbReference type="EMBL" id="KKK43827.1"/>
    </source>
</evidence>